<accession>A0A2D3VJI2</accession>
<organism evidence="3 4">
    <name type="scientific">Ramularia collo-cygni</name>
    <dbReference type="NCBI Taxonomy" id="112498"/>
    <lineage>
        <taxon>Eukaryota</taxon>
        <taxon>Fungi</taxon>
        <taxon>Dikarya</taxon>
        <taxon>Ascomycota</taxon>
        <taxon>Pezizomycotina</taxon>
        <taxon>Dothideomycetes</taxon>
        <taxon>Dothideomycetidae</taxon>
        <taxon>Mycosphaerellales</taxon>
        <taxon>Mycosphaerellaceae</taxon>
        <taxon>Ramularia</taxon>
    </lineage>
</organism>
<evidence type="ECO:0000313" key="3">
    <source>
        <dbReference type="EMBL" id="CZT21093.1"/>
    </source>
</evidence>
<gene>
    <name evidence="3" type="ORF">RCC_06954</name>
</gene>
<dbReference type="InterPro" id="IPR052974">
    <property type="entry name" value="GH79_Enzymes"/>
</dbReference>
<dbReference type="AlphaFoldDB" id="A0A2D3VJI2"/>
<dbReference type="Gene3D" id="2.60.40.1180">
    <property type="entry name" value="Golgi alpha-mannosidase II"/>
    <property type="match status" value="1"/>
</dbReference>
<feature type="signal peptide" evidence="1">
    <location>
        <begin position="1"/>
        <end position="27"/>
    </location>
</feature>
<dbReference type="InterPro" id="IPR017853">
    <property type="entry name" value="GH"/>
</dbReference>
<name>A0A2D3VJI2_9PEZI</name>
<dbReference type="SUPFAM" id="SSF51445">
    <property type="entry name" value="(Trans)glycosidases"/>
    <property type="match status" value="1"/>
</dbReference>
<dbReference type="GeneID" id="35602078"/>
<proteinExistence type="predicted"/>
<dbReference type="Pfam" id="PF16862">
    <property type="entry name" value="Glyco_hydro_79C"/>
    <property type="match status" value="1"/>
</dbReference>
<dbReference type="PANTHER" id="PTHR36183:SF2">
    <property type="entry name" value="BETA-GLUCURONIDASE C-TERMINAL DOMAIN-CONTAINING PROTEIN"/>
    <property type="match status" value="1"/>
</dbReference>
<keyword evidence="1" id="KW-0732">Signal</keyword>
<sequence length="521" mass="56741">MKAAAVLSACTMVWSSLLLLPLGVSLSIQSPLLSERQSATINVPATVPNTASDVVDHGYPGFAISGHSFQEYAGNISVPNIFSRNLIQTISDRTGAPVQIRVGGTSADFAVYDPNQRTALTLPSNAVPGGIPKGMRLGTAWFEGFASFPGVQWTYMVKLANFSAKQNAVAGAREAMKYIGDNLEALEVGNEIDFYPNVNRPGTYNPVAYLKEWNEYKDALTTAIGMKKYQAPVYYGNNCPWCIANTFEKGQGDATTIRSAALHHYMESTNNPSITLQKNYMNHTRIAQKLDPYKAPVAWLKTNRPRIPIYLAEVNSNTFSSDNEATLGVFGSALWLVDYMLYGMTLNFKRMNVQQSTGFAYTSWRGVEYFGKPAAVLPPYYAHPFVADVIGNSGDIRIADLKLGQDLLSAYAIYNSAGRITKIVLINLQEWSASSNTIRPSRTVNFKAGTYSGNVKVEKLTAAGGANVQDASKISWKGDSWTFQSNGRPVKTASTTQTIRASNGVMTTTVRASEALLLTLA</sequence>
<feature type="chain" id="PRO_5013676132" description="Beta-glucuronidase C-terminal domain-containing protein" evidence="1">
    <location>
        <begin position="28"/>
        <end position="521"/>
    </location>
</feature>
<dbReference type="PANTHER" id="PTHR36183">
    <property type="entry name" value="BETA-GLUCURONIDASE"/>
    <property type="match status" value="1"/>
</dbReference>
<dbReference type="InterPro" id="IPR013780">
    <property type="entry name" value="Glyco_hydro_b"/>
</dbReference>
<evidence type="ECO:0000259" key="2">
    <source>
        <dbReference type="Pfam" id="PF16862"/>
    </source>
</evidence>
<feature type="domain" description="Beta-glucuronidase C-terminal" evidence="2">
    <location>
        <begin position="410"/>
        <end position="517"/>
    </location>
</feature>
<dbReference type="InterPro" id="IPR031728">
    <property type="entry name" value="GlcAase_C"/>
</dbReference>
<dbReference type="Gene3D" id="3.20.20.80">
    <property type="entry name" value="Glycosidases"/>
    <property type="match status" value="1"/>
</dbReference>
<dbReference type="EMBL" id="FJUY01000010">
    <property type="protein sequence ID" value="CZT21093.1"/>
    <property type="molecule type" value="Genomic_DNA"/>
</dbReference>
<keyword evidence="4" id="KW-1185">Reference proteome</keyword>
<dbReference type="OrthoDB" id="2831684at2759"/>
<evidence type="ECO:0000313" key="4">
    <source>
        <dbReference type="Proteomes" id="UP000225277"/>
    </source>
</evidence>
<evidence type="ECO:0000256" key="1">
    <source>
        <dbReference type="SAM" id="SignalP"/>
    </source>
</evidence>
<dbReference type="Proteomes" id="UP000225277">
    <property type="component" value="Unassembled WGS sequence"/>
</dbReference>
<protein>
    <recommendedName>
        <fullName evidence="2">Beta-glucuronidase C-terminal domain-containing protein</fullName>
    </recommendedName>
</protein>
<reference evidence="3 4" key="1">
    <citation type="submission" date="2016-03" db="EMBL/GenBank/DDBJ databases">
        <authorList>
            <person name="Ploux O."/>
        </authorList>
    </citation>
    <scope>NUCLEOTIDE SEQUENCE [LARGE SCALE GENOMIC DNA]</scope>
    <source>
        <strain evidence="3 4">URUG2</strain>
    </source>
</reference>
<dbReference type="RefSeq" id="XP_023627982.1">
    <property type="nucleotide sequence ID" value="XM_023772214.1"/>
</dbReference>